<dbReference type="Pfam" id="PF18911">
    <property type="entry name" value="PKD_4"/>
    <property type="match status" value="1"/>
</dbReference>
<dbReference type="SMART" id="SM00089">
    <property type="entry name" value="PKD"/>
    <property type="match status" value="1"/>
</dbReference>
<dbReference type="SUPFAM" id="SSF49785">
    <property type="entry name" value="Galactose-binding domain-like"/>
    <property type="match status" value="2"/>
</dbReference>
<dbReference type="SUPFAM" id="SSF49299">
    <property type="entry name" value="PKD domain"/>
    <property type="match status" value="1"/>
</dbReference>
<sequence>MVLGITTSAPRVLWVRTVCYALLLATSLTSTSLVAAAAQPIAPLQTYVNETRTFVINGAFGGSTSLAYEASLYDGRALPSWMKFDGSTGTFTFRPPSTEVGRVYRIKLLATDDTDTSFYLLVDDESDDCTVEANFDHRGMLLGCSSGTVELFGKTSTGSYRWTGPNGFQSTSESPRVSRPGLYVLDPNGGSSCSRRSIVEVMLKDYGCSEKSAKNNIPVGNIRVDRNSGTAPLRVKFDGTGSSDSDGKVITYSWYWDGGDASGTKPYITFPEGTHEVFLVVTDDTGARSTDRITIKAEKPVATADAVSYWYEAECAQVGSKWTIGSSSSASRGAYAVSGSTSTSSAPSDNADNQLRFDVQVAKSGNYHLFALVDASNTTSDSYWVRVNGSPWIKWYTGFELGSGFQWNKTSGTLALRAGANRIDFAYRESNTKLDKIVVTTDASEPNGQGGEADNCSADPNRDEPVAASDNFWLEAECAFVGRRWTTQTSSSASTGKYVVVRSGNSTNSAPSDISDNRVRFTIASAKSGSYKLFARIDAASNTDDSFWVRINGGSWYKWASGITQGRGFQWNKLPRTVDFREGSNTVDFAFREDGARLDKLFLTKGSSTPSGTGSGASNCGSDAPTDDSSVTNVWMEAECGRVGNDWTKYTGSTTGYYFDGANSPDGPSMDSDERIDVNVNVAKSGTYHLFLRMEASSLSSNSFWVRVDDGSWMKFWKKVGGGDLLTQGTQWRKVGDDGKDASFKLSAGTHRITITQREAGTRLDRLLLSTSANTPTGSGGAASNCGSSTSVEMMGLATTPVADEPTLPEATTLSLYPNPASSDLTVELTSGYEGRVNVLLTDVTGRRVQELYFDKAGDQLRTQLDVSQLPDGMYHLRVLEGDQQTMRPFVKQ</sequence>
<dbReference type="SUPFAM" id="SSF49313">
    <property type="entry name" value="Cadherin-like"/>
    <property type="match status" value="1"/>
</dbReference>
<feature type="region of interest" description="Disordered" evidence="1">
    <location>
        <begin position="442"/>
        <end position="461"/>
    </location>
</feature>
<dbReference type="InterPro" id="IPR026444">
    <property type="entry name" value="Secre_tail"/>
</dbReference>
<dbReference type="CDD" id="cd00146">
    <property type="entry name" value="PKD"/>
    <property type="match status" value="1"/>
</dbReference>
<evidence type="ECO:0000259" key="3">
    <source>
        <dbReference type="SMART" id="SM00089"/>
    </source>
</evidence>
<evidence type="ECO:0000313" key="5">
    <source>
        <dbReference type="Proteomes" id="UP000837803"/>
    </source>
</evidence>
<evidence type="ECO:0000256" key="2">
    <source>
        <dbReference type="SAM" id="SignalP"/>
    </source>
</evidence>
<dbReference type="Pfam" id="PF18962">
    <property type="entry name" value="Por_Secre_tail"/>
    <property type="match status" value="1"/>
</dbReference>
<dbReference type="Gene3D" id="2.60.120.260">
    <property type="entry name" value="Galactose-binding domain-like"/>
    <property type="match status" value="3"/>
</dbReference>
<dbReference type="NCBIfam" id="TIGR04183">
    <property type="entry name" value="Por_Secre_tail"/>
    <property type="match status" value="1"/>
</dbReference>
<keyword evidence="5" id="KW-1185">Reference proteome</keyword>
<feature type="compositionally biased region" description="Polar residues" evidence="1">
    <location>
        <begin position="617"/>
        <end position="628"/>
    </location>
</feature>
<protein>
    <recommendedName>
        <fullName evidence="3">PKD/Chitinase domain-containing protein</fullName>
    </recommendedName>
</protein>
<proteinExistence type="predicted"/>
<feature type="chain" id="PRO_5045272615" description="PKD/Chitinase domain-containing protein" evidence="2">
    <location>
        <begin position="36"/>
        <end position="893"/>
    </location>
</feature>
<reference evidence="4" key="1">
    <citation type="submission" date="2021-12" db="EMBL/GenBank/DDBJ databases">
        <authorList>
            <person name="Rodrigo-Torres L."/>
            <person name="Arahal R. D."/>
            <person name="Lucena T."/>
        </authorList>
    </citation>
    <scope>NUCLEOTIDE SEQUENCE</scope>
    <source>
        <strain evidence="4">CECT 8419</strain>
    </source>
</reference>
<feature type="region of interest" description="Disordered" evidence="1">
    <location>
        <begin position="608"/>
        <end position="628"/>
    </location>
</feature>
<evidence type="ECO:0000256" key="1">
    <source>
        <dbReference type="SAM" id="MobiDB-lite"/>
    </source>
</evidence>
<feature type="signal peptide" evidence="2">
    <location>
        <begin position="1"/>
        <end position="35"/>
    </location>
</feature>
<dbReference type="InterPro" id="IPR022409">
    <property type="entry name" value="PKD/Chitinase_dom"/>
</dbReference>
<comment type="caution">
    <text evidence="4">The sequence shown here is derived from an EMBL/GenBank/DDBJ whole genome shotgun (WGS) entry which is preliminary data.</text>
</comment>
<feature type="domain" description="PKD/Chitinase" evidence="3">
    <location>
        <begin position="219"/>
        <end position="300"/>
    </location>
</feature>
<dbReference type="InterPro" id="IPR013783">
    <property type="entry name" value="Ig-like_fold"/>
</dbReference>
<organism evidence="4 5">
    <name type="scientific">Neolewinella maritima</name>
    <dbReference type="NCBI Taxonomy" id="1383882"/>
    <lineage>
        <taxon>Bacteria</taxon>
        <taxon>Pseudomonadati</taxon>
        <taxon>Bacteroidota</taxon>
        <taxon>Saprospiria</taxon>
        <taxon>Saprospirales</taxon>
        <taxon>Lewinellaceae</taxon>
        <taxon>Neolewinella</taxon>
    </lineage>
</organism>
<dbReference type="Pfam" id="PF05345">
    <property type="entry name" value="He_PIG"/>
    <property type="match status" value="1"/>
</dbReference>
<dbReference type="InterPro" id="IPR035986">
    <property type="entry name" value="PKD_dom_sf"/>
</dbReference>
<dbReference type="Proteomes" id="UP000837803">
    <property type="component" value="Unassembled WGS sequence"/>
</dbReference>
<keyword evidence="2" id="KW-0732">Signal</keyword>
<dbReference type="InterPro" id="IPR008979">
    <property type="entry name" value="Galactose-bd-like_sf"/>
</dbReference>
<evidence type="ECO:0000313" key="4">
    <source>
        <dbReference type="EMBL" id="CAH0999297.1"/>
    </source>
</evidence>
<gene>
    <name evidence="4" type="ORF">LEM8419_00595</name>
</gene>
<dbReference type="EMBL" id="CAKLPZ010000001">
    <property type="protein sequence ID" value="CAH0999297.1"/>
    <property type="molecule type" value="Genomic_DNA"/>
</dbReference>
<name>A0ABN8F5T2_9BACT</name>
<dbReference type="InterPro" id="IPR000601">
    <property type="entry name" value="PKD_dom"/>
</dbReference>
<accession>A0ABN8F5T2</accession>
<dbReference type="InterPro" id="IPR015919">
    <property type="entry name" value="Cadherin-like_sf"/>
</dbReference>
<dbReference type="Gene3D" id="2.60.40.10">
    <property type="entry name" value="Immunoglobulins"/>
    <property type="match status" value="2"/>
</dbReference>